<evidence type="ECO:0000256" key="1">
    <source>
        <dbReference type="SAM" id="MobiDB-lite"/>
    </source>
</evidence>
<evidence type="ECO:0000256" key="2">
    <source>
        <dbReference type="SAM" id="SignalP"/>
    </source>
</evidence>
<keyword evidence="5" id="KW-1185">Reference proteome</keyword>
<dbReference type="InterPro" id="IPR025392">
    <property type="entry name" value="DUF4124"/>
</dbReference>
<reference evidence="5" key="1">
    <citation type="journal article" date="2019" name="Int. J. Syst. Evol. Microbiol.">
        <title>The Global Catalogue of Microorganisms (GCM) 10K type strain sequencing project: providing services to taxonomists for standard genome sequencing and annotation.</title>
        <authorList>
            <consortium name="The Broad Institute Genomics Platform"/>
            <consortium name="The Broad Institute Genome Sequencing Center for Infectious Disease"/>
            <person name="Wu L."/>
            <person name="Ma J."/>
        </authorList>
    </citation>
    <scope>NUCLEOTIDE SEQUENCE [LARGE SCALE GENOMIC DNA]</scope>
    <source>
        <strain evidence="5">KCTC 23701</strain>
    </source>
</reference>
<feature type="region of interest" description="Disordered" evidence="1">
    <location>
        <begin position="53"/>
        <end position="96"/>
    </location>
</feature>
<organism evidence="4 5">
    <name type="scientific">Jeongeupia chitinilytica</name>
    <dbReference type="NCBI Taxonomy" id="1041641"/>
    <lineage>
        <taxon>Bacteria</taxon>
        <taxon>Pseudomonadati</taxon>
        <taxon>Pseudomonadota</taxon>
        <taxon>Betaproteobacteria</taxon>
        <taxon>Neisseriales</taxon>
        <taxon>Chitinibacteraceae</taxon>
        <taxon>Jeongeupia</taxon>
    </lineage>
</organism>
<feature type="compositionally biased region" description="Basic and acidic residues" evidence="1">
    <location>
        <begin position="84"/>
        <end position="96"/>
    </location>
</feature>
<feature type="chain" id="PRO_5047400226" description="DUF4124 domain-containing protein" evidence="2">
    <location>
        <begin position="20"/>
        <end position="143"/>
    </location>
</feature>
<gene>
    <name evidence="4" type="ORF">GCM10007350_14150</name>
</gene>
<evidence type="ECO:0000313" key="4">
    <source>
        <dbReference type="EMBL" id="GHD60706.1"/>
    </source>
</evidence>
<feature type="signal peptide" evidence="2">
    <location>
        <begin position="1"/>
        <end position="19"/>
    </location>
</feature>
<protein>
    <recommendedName>
        <fullName evidence="3">DUF4124 domain-containing protein</fullName>
    </recommendedName>
</protein>
<evidence type="ECO:0000259" key="3">
    <source>
        <dbReference type="Pfam" id="PF13511"/>
    </source>
</evidence>
<accession>A0ABQ3GZ43</accession>
<name>A0ABQ3GZ43_9NEIS</name>
<dbReference type="Proteomes" id="UP000604737">
    <property type="component" value="Unassembled WGS sequence"/>
</dbReference>
<evidence type="ECO:0000313" key="5">
    <source>
        <dbReference type="Proteomes" id="UP000604737"/>
    </source>
</evidence>
<keyword evidence="2" id="KW-0732">Signal</keyword>
<feature type="compositionally biased region" description="Low complexity" evidence="1">
    <location>
        <begin position="59"/>
        <end position="83"/>
    </location>
</feature>
<comment type="caution">
    <text evidence="4">The sequence shown here is derived from an EMBL/GenBank/DDBJ whole genome shotgun (WGS) entry which is preliminary data.</text>
</comment>
<dbReference type="RefSeq" id="WP_189459477.1">
    <property type="nucleotide sequence ID" value="NZ_BMYO01000003.1"/>
</dbReference>
<proteinExistence type="predicted"/>
<feature type="domain" description="DUF4124" evidence="3">
    <location>
        <begin position="8"/>
        <end position="65"/>
    </location>
</feature>
<sequence length="143" mass="15541">MKSHLALLALCLSTGLVHAEIYKWKDASGNWQYSDTPPAGADKGKAQIVKTAKQPVTVTPSTSAPAKTSASAATASAPQSAPQAKEETRKDPKQCAEAKSRLGYLQTARFNSLNDKGKVEFMTEERKKEEITKMQEVIKKTCE</sequence>
<dbReference type="EMBL" id="BMYO01000003">
    <property type="protein sequence ID" value="GHD60706.1"/>
    <property type="molecule type" value="Genomic_DNA"/>
</dbReference>
<dbReference type="Pfam" id="PF13511">
    <property type="entry name" value="DUF4124"/>
    <property type="match status" value="1"/>
</dbReference>